<comment type="caution">
    <text evidence="2">The sequence shown here is derived from an EMBL/GenBank/DDBJ whole genome shotgun (WGS) entry which is preliminary data.</text>
</comment>
<accession>A0ABQ4WPK4</accession>
<dbReference type="EMBL" id="BQNB010008825">
    <property type="protein sequence ID" value="GJS54807.1"/>
    <property type="molecule type" value="Genomic_DNA"/>
</dbReference>
<protein>
    <submittedName>
        <fullName evidence="2">Uncharacterized protein</fullName>
    </submittedName>
</protein>
<reference evidence="2" key="2">
    <citation type="submission" date="2022-01" db="EMBL/GenBank/DDBJ databases">
        <authorList>
            <person name="Yamashiro T."/>
            <person name="Shiraishi A."/>
            <person name="Satake H."/>
            <person name="Nakayama K."/>
        </authorList>
    </citation>
    <scope>NUCLEOTIDE SEQUENCE</scope>
</reference>
<evidence type="ECO:0000313" key="3">
    <source>
        <dbReference type="Proteomes" id="UP001151760"/>
    </source>
</evidence>
<feature type="region of interest" description="Disordered" evidence="1">
    <location>
        <begin position="191"/>
        <end position="226"/>
    </location>
</feature>
<organism evidence="2 3">
    <name type="scientific">Tanacetum coccineum</name>
    <dbReference type="NCBI Taxonomy" id="301880"/>
    <lineage>
        <taxon>Eukaryota</taxon>
        <taxon>Viridiplantae</taxon>
        <taxon>Streptophyta</taxon>
        <taxon>Embryophyta</taxon>
        <taxon>Tracheophyta</taxon>
        <taxon>Spermatophyta</taxon>
        <taxon>Magnoliopsida</taxon>
        <taxon>eudicotyledons</taxon>
        <taxon>Gunneridae</taxon>
        <taxon>Pentapetalae</taxon>
        <taxon>asterids</taxon>
        <taxon>campanulids</taxon>
        <taxon>Asterales</taxon>
        <taxon>Asteraceae</taxon>
        <taxon>Asteroideae</taxon>
        <taxon>Anthemideae</taxon>
        <taxon>Anthemidinae</taxon>
        <taxon>Tanacetum</taxon>
    </lineage>
</organism>
<keyword evidence="3" id="KW-1185">Reference proteome</keyword>
<name>A0ABQ4WPK4_9ASTR</name>
<evidence type="ECO:0000313" key="2">
    <source>
        <dbReference type="EMBL" id="GJS54807.1"/>
    </source>
</evidence>
<reference evidence="2" key="1">
    <citation type="journal article" date="2022" name="Int. J. Mol. Sci.">
        <title>Draft Genome of Tanacetum Coccineum: Genomic Comparison of Closely Related Tanacetum-Family Plants.</title>
        <authorList>
            <person name="Yamashiro T."/>
            <person name="Shiraishi A."/>
            <person name="Nakayama K."/>
            <person name="Satake H."/>
        </authorList>
    </citation>
    <scope>NUCLEOTIDE SEQUENCE</scope>
</reference>
<evidence type="ECO:0000256" key="1">
    <source>
        <dbReference type="SAM" id="MobiDB-lite"/>
    </source>
</evidence>
<sequence>MADKEKKLTMKRFATNDQADYYSGITSITVNGKNAYELKGKFLDDLHNNAFSGTNGEDAMNGDEWPTYSWRKDGYCNGENLLGAYIVGNSLNYQDLEWYEALKDSKLKDEALRNKAIMEGLINDDVELNNKEDEERCECELFNNHELPVCTVRRFEMIKYSFRQDKEYVAVKENEYEDLMSTSEDACTDIANITRKEPKPDKKRTRERKSAQEPEAAKIPQSQFPTQTQVADKATFTSVDIDAGGAATTNISLNAGQGSDRVEVLENDLQQTKKVYSSTFTKLILRVKKLEKKVKTNKARRRARIVISEDEDAKEDSSKQGRKISEIDKDPTISLVQPEQDMEYDFDVSTAEGFTTASVPVTTASATPEVSTAAANLVYIRRSAEKRKDKGKAIMKEDESVQKKTKKQLEQERLGHEEAIRLQEQINEEENQRIARDAEIAKQLQEEFDRARQEQEVVAEADQAHDIDWSDPAVLRYHALQNRSFSVAEVRKNMCMYLKNQGGYKQSHFKGMRIDCNTFVSSQLDMAYR</sequence>
<feature type="region of interest" description="Disordered" evidence="1">
    <location>
        <begin position="389"/>
        <end position="409"/>
    </location>
</feature>
<gene>
    <name evidence="2" type="ORF">Tco_0628169</name>
</gene>
<dbReference type="Proteomes" id="UP001151760">
    <property type="component" value="Unassembled WGS sequence"/>
</dbReference>
<proteinExistence type="predicted"/>